<evidence type="ECO:0000256" key="1">
    <source>
        <dbReference type="SAM" id="Coils"/>
    </source>
</evidence>
<keyword evidence="1" id="KW-0175">Coiled coil</keyword>
<feature type="domain" description="Ubiquitin-like" evidence="3">
    <location>
        <begin position="263"/>
        <end position="305"/>
    </location>
</feature>
<dbReference type="InterPro" id="IPR011333">
    <property type="entry name" value="SKP1/BTB/POZ_sf"/>
</dbReference>
<keyword evidence="6" id="KW-1185">Reference proteome</keyword>
<name>A0ABP0RAB9_9DINO</name>
<dbReference type="Pfam" id="PF00240">
    <property type="entry name" value="ubiquitin"/>
    <property type="match status" value="3"/>
</dbReference>
<dbReference type="InterPro" id="IPR000626">
    <property type="entry name" value="Ubiquitin-like_dom"/>
</dbReference>
<dbReference type="PROSITE" id="PS50053">
    <property type="entry name" value="UBIQUITIN_2"/>
    <property type="match status" value="3"/>
</dbReference>
<dbReference type="CDD" id="cd17039">
    <property type="entry name" value="Ubl_ubiquitin_like"/>
    <property type="match status" value="3"/>
</dbReference>
<evidence type="ECO:0000313" key="6">
    <source>
        <dbReference type="Proteomes" id="UP001642484"/>
    </source>
</evidence>
<feature type="domain" description="Ubiquitin-like" evidence="3">
    <location>
        <begin position="166"/>
        <end position="242"/>
    </location>
</feature>
<evidence type="ECO:0000259" key="3">
    <source>
        <dbReference type="PROSITE" id="PS50053"/>
    </source>
</evidence>
<feature type="region of interest" description="Disordered" evidence="2">
    <location>
        <begin position="336"/>
        <end position="357"/>
    </location>
</feature>
<feature type="coiled-coil region" evidence="1">
    <location>
        <begin position="742"/>
        <end position="776"/>
    </location>
</feature>
<gene>
    <name evidence="5" type="ORF">CCMP2556_LOCUS45898</name>
</gene>
<dbReference type="EMBL" id="CAXAMN010025617">
    <property type="protein sequence ID" value="CAK9096550.1"/>
    <property type="molecule type" value="Genomic_DNA"/>
</dbReference>
<dbReference type="InterPro" id="IPR050158">
    <property type="entry name" value="Ubiquitin_ubiquitin-like"/>
</dbReference>
<dbReference type="InterPro" id="IPR019956">
    <property type="entry name" value="Ubiquitin_dom"/>
</dbReference>
<dbReference type="SMART" id="SM00213">
    <property type="entry name" value="UBQ"/>
    <property type="match status" value="3"/>
</dbReference>
<sequence>MMFLGDPEQIIELVSLLTSCVFMVQEALVQHLDAQTAMEQGTWTASLLSFVGLSACSCESTAVGTHDTEVRTTSMPEVKPAIKIISAVEVDEEIRLTVMLFSGRALILQATSLQTVADLKIEIQNKEQIPLQEQLLVFNAQPLRNTARLCDYGIGHDSSLNLVRVMPLELKIMTARAKWNIRLQPQDTVAEIKTFVNEKMSIPVEQMLFICRGKPLEDGPTLQEMGVQSGDQVALILRLKGCGQFIVETDEGDSFRVDGACADRTVADVKTAIRDRTGLAPNEQMLSYRAQVLEDSNTLEHYGIKREAWLRRVAEWMDAVRIAAFAARARGPSETSWMTVRSPEPSPVRWGSLSPGGRDTSTGLVPSDYGDDHYVAANVKIAMHPGHYMNHEPSHLINTGSVEYWASVPGQTRDQAFVFEFEQGHVLAAVEWKDRGDGMGVKRLSLEAKVNGAWQRLSTWIATKKPDWQVHKMTMSIRSSLWRLTFQSNHGDENHLVVQAVRFVIKLQKTEPAHNVGYPQKITRQIWGDRRFTDVEVICGGTRFPVHRAVLAAASEVFAAMLDTEMKESQAREILISDAEEESVQHMLEYIYTGCVAERAGCGMIVLGHKYDIPGLVEYASPVALGNITPENCVGQVRILRAYADDERLGPVFEAGDLVTDTDSKSGPERLPSMISAEDVAERQRLADLKEFRKYMVDTGSVQCLVKMYKHAIKHEMRIDNPNLVTQFLAGYTDGNPDAKEIRQLQRENATLEEYNRIMEAQVEELQRQIEQQQRINLARYIWKRLCQDSLQEDMSLDEFYARMCGNEVEVSTGEVLVNLLRPEFYKDIDQATEARISQDQFARIVDELPGPVLSWLQQELVPRLESVEMGEAPFQKELMKAIVDSDLLPHDTFLLADAVQLEDHLLDLLEALAAGPKEAPPPAIAEEEEKSAD</sequence>
<dbReference type="PANTHER" id="PTHR10666">
    <property type="entry name" value="UBIQUITIN"/>
    <property type="match status" value="1"/>
</dbReference>
<dbReference type="PROSITE" id="PS50097">
    <property type="entry name" value="BTB"/>
    <property type="match status" value="1"/>
</dbReference>
<comment type="caution">
    <text evidence="5">The sequence shown here is derived from an EMBL/GenBank/DDBJ whole genome shotgun (WGS) entry which is preliminary data.</text>
</comment>
<dbReference type="Pfam" id="PF00651">
    <property type="entry name" value="BTB"/>
    <property type="match status" value="1"/>
</dbReference>
<dbReference type="Gene3D" id="3.10.20.90">
    <property type="entry name" value="Phosphatidylinositol 3-kinase Catalytic Subunit, Chain A, domain 1"/>
    <property type="match status" value="3"/>
</dbReference>
<dbReference type="SUPFAM" id="SSF54695">
    <property type="entry name" value="POZ domain"/>
    <property type="match status" value="1"/>
</dbReference>
<dbReference type="Gene3D" id="3.30.710.10">
    <property type="entry name" value="Potassium Channel Kv1.1, Chain A"/>
    <property type="match status" value="1"/>
</dbReference>
<evidence type="ECO:0000313" key="5">
    <source>
        <dbReference type="EMBL" id="CAK9096550.1"/>
    </source>
</evidence>
<reference evidence="5 6" key="1">
    <citation type="submission" date="2024-02" db="EMBL/GenBank/DDBJ databases">
        <authorList>
            <person name="Chen Y."/>
            <person name="Shah S."/>
            <person name="Dougan E. K."/>
            <person name="Thang M."/>
            <person name="Chan C."/>
        </authorList>
    </citation>
    <scope>NUCLEOTIDE SEQUENCE [LARGE SCALE GENOMIC DNA]</scope>
</reference>
<protein>
    <submittedName>
        <fullName evidence="5">Uncharacterized protein</fullName>
    </submittedName>
</protein>
<dbReference type="InterPro" id="IPR000210">
    <property type="entry name" value="BTB/POZ_dom"/>
</dbReference>
<dbReference type="SMART" id="SM00225">
    <property type="entry name" value="BTB"/>
    <property type="match status" value="1"/>
</dbReference>
<accession>A0ABP0RAB9</accession>
<organism evidence="5 6">
    <name type="scientific">Durusdinium trenchii</name>
    <dbReference type="NCBI Taxonomy" id="1381693"/>
    <lineage>
        <taxon>Eukaryota</taxon>
        <taxon>Sar</taxon>
        <taxon>Alveolata</taxon>
        <taxon>Dinophyceae</taxon>
        <taxon>Suessiales</taxon>
        <taxon>Symbiodiniaceae</taxon>
        <taxon>Durusdinium</taxon>
    </lineage>
</organism>
<dbReference type="PRINTS" id="PR00348">
    <property type="entry name" value="UBIQUITIN"/>
</dbReference>
<evidence type="ECO:0000259" key="4">
    <source>
        <dbReference type="PROSITE" id="PS50097"/>
    </source>
</evidence>
<evidence type="ECO:0000256" key="2">
    <source>
        <dbReference type="SAM" id="MobiDB-lite"/>
    </source>
</evidence>
<dbReference type="InterPro" id="IPR029071">
    <property type="entry name" value="Ubiquitin-like_domsf"/>
</dbReference>
<dbReference type="Proteomes" id="UP001642484">
    <property type="component" value="Unassembled WGS sequence"/>
</dbReference>
<feature type="domain" description="Ubiquitin-like" evidence="3">
    <location>
        <begin position="94"/>
        <end position="163"/>
    </location>
</feature>
<dbReference type="SUPFAM" id="SSF54236">
    <property type="entry name" value="Ubiquitin-like"/>
    <property type="match status" value="3"/>
</dbReference>
<feature type="domain" description="BTB" evidence="4">
    <location>
        <begin position="533"/>
        <end position="600"/>
    </location>
</feature>
<proteinExistence type="predicted"/>
<dbReference type="CDD" id="cd18186">
    <property type="entry name" value="BTB_POZ_ZBTB_KLHL-like"/>
    <property type="match status" value="1"/>
</dbReference>